<dbReference type="GO" id="GO:0005739">
    <property type="term" value="C:mitochondrion"/>
    <property type="evidence" value="ECO:0007669"/>
    <property type="project" value="TreeGrafter"/>
</dbReference>
<feature type="region of interest" description="Disordered" evidence="1">
    <location>
        <begin position="217"/>
        <end position="242"/>
    </location>
</feature>
<dbReference type="AlphaFoldDB" id="A0AAW0YZ70"/>
<comment type="caution">
    <text evidence="3">The sequence shown here is derived from an EMBL/GenBank/DDBJ whole genome shotgun (WGS) entry which is preliminary data.</text>
</comment>
<dbReference type="InterPro" id="IPR039251">
    <property type="entry name" value="OXLD1"/>
</dbReference>
<dbReference type="Pfam" id="PF09791">
    <property type="entry name" value="Oxidored-like"/>
    <property type="match status" value="1"/>
</dbReference>
<feature type="compositionally biased region" description="Low complexity" evidence="1">
    <location>
        <begin position="89"/>
        <end position="105"/>
    </location>
</feature>
<dbReference type="EMBL" id="JBCAWK010000010">
    <property type="protein sequence ID" value="KAK8847578.1"/>
    <property type="molecule type" value="Genomic_DNA"/>
</dbReference>
<dbReference type="PANTHER" id="PTHR21193">
    <property type="entry name" value="OXIDOREDUCTASE-LIKE DOMAIN-CONTAINING PROTEIN 1"/>
    <property type="match status" value="1"/>
</dbReference>
<evidence type="ECO:0000313" key="3">
    <source>
        <dbReference type="EMBL" id="KAK8847578.1"/>
    </source>
</evidence>
<proteinExistence type="predicted"/>
<dbReference type="KEGG" id="kne:92182695"/>
<dbReference type="InterPro" id="IPR019180">
    <property type="entry name" value="Oxidoreductase-like_N"/>
</dbReference>
<dbReference type="RefSeq" id="XP_066801096.1">
    <property type="nucleotide sequence ID" value="XM_066948528.1"/>
</dbReference>
<protein>
    <recommendedName>
        <fullName evidence="2">Oxidoreductase-like domain-containing protein</fullName>
    </recommendedName>
</protein>
<dbReference type="Proteomes" id="UP001388673">
    <property type="component" value="Unassembled WGS sequence"/>
</dbReference>
<sequence>MARILLFSHTLTPAMLSNGRSIAHGRAIVRGISSAPPPRRRRRNLDLLAPFRPAPIPSYSPSTQLQDVLQQSSPGTTRSPSAASSDAFETSSTSPTSTSLQETPLDTSKSDSELVTADNKNKGVIAGTKIVEPIPAMKNVPGPKKEEERKRRKKEMIVLGIPVPPKPVPPGEEECCMSGCINCVYTIYSSELEEYTAAIDQARSALESAHVDLAEWPEELRKGSGESVRSREEEKGAEGMDASMSAFLALENKLKKKQAPESSAAV</sequence>
<gene>
    <name evidence="3" type="ORF">IAR55_005437</name>
</gene>
<feature type="compositionally biased region" description="Polar residues" evidence="1">
    <location>
        <begin position="59"/>
        <end position="88"/>
    </location>
</feature>
<feature type="compositionally biased region" description="Basic and acidic residues" evidence="1">
    <location>
        <begin position="217"/>
        <end position="238"/>
    </location>
</feature>
<organism evidence="3 4">
    <name type="scientific">Kwoniella newhampshirensis</name>
    <dbReference type="NCBI Taxonomy" id="1651941"/>
    <lineage>
        <taxon>Eukaryota</taxon>
        <taxon>Fungi</taxon>
        <taxon>Dikarya</taxon>
        <taxon>Basidiomycota</taxon>
        <taxon>Agaricomycotina</taxon>
        <taxon>Tremellomycetes</taxon>
        <taxon>Tremellales</taxon>
        <taxon>Cryptococcaceae</taxon>
        <taxon>Kwoniella</taxon>
    </lineage>
</organism>
<dbReference type="GeneID" id="92182695"/>
<reference evidence="3 4" key="1">
    <citation type="journal article" date="2024" name="bioRxiv">
        <title>Comparative genomics of Cryptococcus and Kwoniella reveals pathogenesis evolution and contrasting karyotype dynamics via intercentromeric recombination or chromosome fusion.</title>
        <authorList>
            <person name="Coelho M.A."/>
            <person name="David-Palma M."/>
            <person name="Shea T."/>
            <person name="Bowers K."/>
            <person name="McGinley-Smith S."/>
            <person name="Mohammad A.W."/>
            <person name="Gnirke A."/>
            <person name="Yurkov A.M."/>
            <person name="Nowrousian M."/>
            <person name="Sun S."/>
            <person name="Cuomo C.A."/>
            <person name="Heitman J."/>
        </authorList>
    </citation>
    <scope>NUCLEOTIDE SEQUENCE [LARGE SCALE GENOMIC DNA]</scope>
    <source>
        <strain evidence="3 4">CBS 13917</strain>
    </source>
</reference>
<feature type="domain" description="Oxidoreductase-like" evidence="2">
    <location>
        <begin position="158"/>
        <end position="203"/>
    </location>
</feature>
<evidence type="ECO:0000313" key="4">
    <source>
        <dbReference type="Proteomes" id="UP001388673"/>
    </source>
</evidence>
<feature type="region of interest" description="Disordered" evidence="1">
    <location>
        <begin position="55"/>
        <end position="121"/>
    </location>
</feature>
<evidence type="ECO:0000259" key="2">
    <source>
        <dbReference type="Pfam" id="PF09791"/>
    </source>
</evidence>
<keyword evidence="4" id="KW-1185">Reference proteome</keyword>
<evidence type="ECO:0000256" key="1">
    <source>
        <dbReference type="SAM" id="MobiDB-lite"/>
    </source>
</evidence>
<accession>A0AAW0YZ70</accession>
<name>A0AAW0YZ70_9TREE</name>
<dbReference type="PANTHER" id="PTHR21193:SF3">
    <property type="entry name" value="OXIDOREDUCTASE-LIKE DOMAIN-CONTAINING PROTEIN 1"/>
    <property type="match status" value="1"/>
</dbReference>